<keyword evidence="4" id="KW-1185">Reference proteome</keyword>
<evidence type="ECO:0000313" key="3">
    <source>
        <dbReference type="EMBL" id="QKM61893.1"/>
    </source>
</evidence>
<protein>
    <recommendedName>
        <fullName evidence="5">Chain length determinant protein</fullName>
    </recommendedName>
</protein>
<dbReference type="Proteomes" id="UP000500806">
    <property type="component" value="Chromosome"/>
</dbReference>
<dbReference type="RefSeq" id="WP_173942045.1">
    <property type="nucleotide sequence ID" value="NZ_CBCSCD010000008.1"/>
</dbReference>
<gene>
    <name evidence="3" type="ORF">DCO16_01615</name>
</gene>
<evidence type="ECO:0000256" key="2">
    <source>
        <dbReference type="SAM" id="Phobius"/>
    </source>
</evidence>
<evidence type="ECO:0000256" key="1">
    <source>
        <dbReference type="SAM" id="Coils"/>
    </source>
</evidence>
<evidence type="ECO:0008006" key="5">
    <source>
        <dbReference type="Google" id="ProtNLM"/>
    </source>
</evidence>
<reference evidence="3 4" key="1">
    <citation type="submission" date="2018-04" db="EMBL/GenBank/DDBJ databases">
        <title>Polynucleobacter sp. LimPoW16 genome.</title>
        <authorList>
            <person name="Hahn M.W."/>
        </authorList>
    </citation>
    <scope>NUCLEOTIDE SEQUENCE [LARGE SCALE GENOMIC DNA]</scope>
    <source>
        <strain evidence="3 4">LimPoW16</strain>
    </source>
</reference>
<keyword evidence="1" id="KW-0175">Coiled coil</keyword>
<dbReference type="AlphaFoldDB" id="A0A6M9Q119"/>
<keyword evidence="2" id="KW-1133">Transmembrane helix</keyword>
<dbReference type="KEGG" id="pani:DCO16_01615"/>
<sequence>MNTPKSSYSDQADTRENAESEISLLDIIDFVQSAWKKLAIAAVVGAILGLAYWFFLVGYTAQLVLLNNNNNNNSYALDIVSWRTVQKSLPNLAAQIVVEGGLKDQELSQYRTMSDELWWQKNVLPTYALSKADTKDLAAIGKDLDGAATTILSLTINSGGATEQKSVEAVKLSGDFLRSGSAYLQLRGLINGYESNATAQVAEINRRITSAKIDLQFLNSRAQNLEELRKRFPQNTTASGQVVDAKDSGAKYLPITTQIIAVNNDINGNKELLDRMQIKLAQIGIINNFLSQALPLMDQNRDGLMVAKQLLDINSVMLQKVSPNDPSALEALQGLRSEIVSIQNRFTKSLEANSAPTSKKRGMIKSAASGLAVAFFLALMVLLGQRVWASVKASESSPIKPDRSAL</sequence>
<feature type="transmembrane region" description="Helical" evidence="2">
    <location>
        <begin position="38"/>
        <end position="59"/>
    </location>
</feature>
<organism evidence="3 4">
    <name type="scientific">Polynucleobacter antarcticus</name>
    <dbReference type="NCBI Taxonomy" id="1743162"/>
    <lineage>
        <taxon>Bacteria</taxon>
        <taxon>Pseudomonadati</taxon>
        <taxon>Pseudomonadota</taxon>
        <taxon>Betaproteobacteria</taxon>
        <taxon>Burkholderiales</taxon>
        <taxon>Burkholderiaceae</taxon>
        <taxon>Polynucleobacter</taxon>
    </lineage>
</organism>
<dbReference type="EMBL" id="CP028941">
    <property type="protein sequence ID" value="QKM61893.1"/>
    <property type="molecule type" value="Genomic_DNA"/>
</dbReference>
<name>A0A6M9Q119_9BURK</name>
<feature type="transmembrane region" description="Helical" evidence="2">
    <location>
        <begin position="367"/>
        <end position="388"/>
    </location>
</feature>
<keyword evidence="2" id="KW-0472">Membrane</keyword>
<keyword evidence="2" id="KW-0812">Transmembrane</keyword>
<evidence type="ECO:0000313" key="4">
    <source>
        <dbReference type="Proteomes" id="UP000500806"/>
    </source>
</evidence>
<accession>A0A6M9Q119</accession>
<feature type="coiled-coil region" evidence="1">
    <location>
        <begin position="201"/>
        <end position="228"/>
    </location>
</feature>
<proteinExistence type="predicted"/>